<gene>
    <name evidence="2" type="ORF">DERYTH_LOCUS19632</name>
</gene>
<keyword evidence="1" id="KW-0175">Coiled coil</keyword>
<feature type="non-terminal residue" evidence="2">
    <location>
        <position position="235"/>
    </location>
</feature>
<organism evidence="2 3">
    <name type="scientific">Dentiscutata erythropus</name>
    <dbReference type="NCBI Taxonomy" id="1348616"/>
    <lineage>
        <taxon>Eukaryota</taxon>
        <taxon>Fungi</taxon>
        <taxon>Fungi incertae sedis</taxon>
        <taxon>Mucoromycota</taxon>
        <taxon>Glomeromycotina</taxon>
        <taxon>Glomeromycetes</taxon>
        <taxon>Diversisporales</taxon>
        <taxon>Gigasporaceae</taxon>
        <taxon>Dentiscutata</taxon>
    </lineage>
</organism>
<feature type="coiled-coil region" evidence="1">
    <location>
        <begin position="34"/>
        <end position="86"/>
    </location>
</feature>
<comment type="caution">
    <text evidence="2">The sequence shown here is derived from an EMBL/GenBank/DDBJ whole genome shotgun (WGS) entry which is preliminary data.</text>
</comment>
<protein>
    <submittedName>
        <fullName evidence="2">13302_t:CDS:1</fullName>
    </submittedName>
</protein>
<reference evidence="2" key="1">
    <citation type="submission" date="2021-06" db="EMBL/GenBank/DDBJ databases">
        <authorList>
            <person name="Kallberg Y."/>
            <person name="Tangrot J."/>
            <person name="Rosling A."/>
        </authorList>
    </citation>
    <scope>NUCLEOTIDE SEQUENCE</scope>
    <source>
        <strain evidence="2">MA453B</strain>
    </source>
</reference>
<dbReference type="Proteomes" id="UP000789405">
    <property type="component" value="Unassembled WGS sequence"/>
</dbReference>
<evidence type="ECO:0000313" key="3">
    <source>
        <dbReference type="Proteomes" id="UP000789405"/>
    </source>
</evidence>
<proteinExistence type="predicted"/>
<keyword evidence="3" id="KW-1185">Reference proteome</keyword>
<dbReference type="AlphaFoldDB" id="A0A9N9JKH8"/>
<name>A0A9N9JKH8_9GLOM</name>
<sequence>MPPLIISENFLNLSENASLLSSEKLLHWARRRIYRKKENKKELNEEKIDKIAKKILKLLNLNLVKNKNIQEEIVEYIKKINNLTNENDNNYLDLEFKNINDLFPNSLYIENFFHWPHASKYAYPIPPFNLVLKQQTIPLYGLILFCPFFGIRLPGLIARTIPNFSQNFFQKFFNFHRFPKNNLHVPSISYLHTSINQRRRSSSVQVEDSVTESIPDVPPSYQEAVATGLFTTATS</sequence>
<evidence type="ECO:0000313" key="2">
    <source>
        <dbReference type="EMBL" id="CAG8780881.1"/>
    </source>
</evidence>
<dbReference type="EMBL" id="CAJVPY010021822">
    <property type="protein sequence ID" value="CAG8780881.1"/>
    <property type="molecule type" value="Genomic_DNA"/>
</dbReference>
<accession>A0A9N9JKH8</accession>
<evidence type="ECO:0000256" key="1">
    <source>
        <dbReference type="SAM" id="Coils"/>
    </source>
</evidence>